<feature type="binding site" evidence="7">
    <location>
        <position position="301"/>
    </location>
    <ligand>
        <name>GTP</name>
        <dbReference type="ChEBI" id="CHEBI:37565"/>
    </ligand>
</feature>
<dbReference type="PANTHER" id="PTHR11846:SF0">
    <property type="entry name" value="ADENYLOSUCCINATE SYNTHETASE"/>
    <property type="match status" value="1"/>
</dbReference>
<sequence length="461" mass="48764">MAVVGLNWGDEGKGRMVDNLAAGADYVVRYHGGGNAGHTIHTDRGMFKLHSLPSSVLRPGVTGVLGPGMTVDVEGLLQEIDALAGQGVDTGRLLVSDQASVCFPFHRDLDALEEERLSHGKYGSTRKGISPAYGDRVMKKTLLVRELFDKESLTERLAPVVDWANERLIRVYGADPLVPAEVERWAAGVRDRLEPYVTDTSRLLAGALEAGATVLAEGQLGALRDLYFGIYPFTTSSNCLAGHAPVGIGVPWARVDRVVGVTKAFASCVGAGPFVTEYDEERADRLRRQWGEYGSTTNRPRRLGAFDAVATRYGARVQGAGEIALTNLDQLTGTGELPVCTGYEQEDGLVTTEFTTSPAALARMRPVHRTFAGWDEDISGIRRYDRLPAAARAYVEGIADLVGVPVRYVSVGSHRDALIEVPAGAGDAGAGAAAGRPASADPAAGNTGSTAGTGTAATEGK</sequence>
<keyword evidence="4 7" id="KW-0658">Purine biosynthesis</keyword>
<feature type="binding site" evidence="7">
    <location>
        <position position="10"/>
    </location>
    <ligand>
        <name>Mg(2+)</name>
        <dbReference type="ChEBI" id="CHEBI:18420"/>
    </ligand>
</feature>
<feature type="region of interest" description="Disordered" evidence="8">
    <location>
        <begin position="426"/>
        <end position="461"/>
    </location>
</feature>
<comment type="subcellular location">
    <subcellularLocation>
        <location evidence="7">Cytoplasm</location>
    </subcellularLocation>
</comment>
<proteinExistence type="inferred from homology"/>
<evidence type="ECO:0000256" key="1">
    <source>
        <dbReference type="ARBA" id="ARBA00022598"/>
    </source>
</evidence>
<dbReference type="Gene3D" id="1.10.300.10">
    <property type="entry name" value="Adenylosuccinate Synthetase, subunit A, domain 2"/>
    <property type="match status" value="1"/>
</dbReference>
<evidence type="ECO:0000256" key="7">
    <source>
        <dbReference type="HAMAP-Rule" id="MF_00011"/>
    </source>
</evidence>
<feature type="binding site" evidence="7">
    <location>
        <begin position="9"/>
        <end position="15"/>
    </location>
    <ligand>
        <name>GTP</name>
        <dbReference type="ChEBI" id="CHEBI:37565"/>
    </ligand>
</feature>
<feature type="binding site" evidence="7">
    <location>
        <begin position="327"/>
        <end position="329"/>
    </location>
    <ligand>
        <name>GTP</name>
        <dbReference type="ChEBI" id="CHEBI:37565"/>
    </ligand>
</feature>
<dbReference type="InterPro" id="IPR042109">
    <property type="entry name" value="Adenylosuccinate_synth_dom1"/>
</dbReference>
<feature type="binding site" evidence="7">
    <location>
        <begin position="295"/>
        <end position="301"/>
    </location>
    <ligand>
        <name>substrate</name>
    </ligand>
</feature>
<comment type="catalytic activity">
    <reaction evidence="7">
        <text>IMP + L-aspartate + GTP = N(6)-(1,2-dicarboxyethyl)-AMP + GDP + phosphate + 2 H(+)</text>
        <dbReference type="Rhea" id="RHEA:15753"/>
        <dbReference type="ChEBI" id="CHEBI:15378"/>
        <dbReference type="ChEBI" id="CHEBI:29991"/>
        <dbReference type="ChEBI" id="CHEBI:37565"/>
        <dbReference type="ChEBI" id="CHEBI:43474"/>
        <dbReference type="ChEBI" id="CHEBI:57567"/>
        <dbReference type="ChEBI" id="CHEBI:58053"/>
        <dbReference type="ChEBI" id="CHEBI:58189"/>
        <dbReference type="EC" id="6.3.4.4"/>
    </reaction>
</comment>
<comment type="similarity">
    <text evidence="7">Belongs to the adenylosuccinate synthetase family.</text>
</comment>
<dbReference type="HAMAP" id="MF_00011">
    <property type="entry name" value="Adenylosucc_synth"/>
    <property type="match status" value="1"/>
</dbReference>
<evidence type="ECO:0000256" key="8">
    <source>
        <dbReference type="SAM" id="MobiDB-lite"/>
    </source>
</evidence>
<dbReference type="InterPro" id="IPR042110">
    <property type="entry name" value="Adenylosuccinate_synth_dom2"/>
</dbReference>
<feature type="binding site" evidence="7">
    <location>
        <position position="139"/>
    </location>
    <ligand>
        <name>IMP</name>
        <dbReference type="ChEBI" id="CHEBI:58053"/>
        <note>ligand shared between dimeric partners</note>
    </ligand>
</feature>
<feature type="binding site" evidence="7">
    <location>
        <begin position="37"/>
        <end position="39"/>
    </location>
    <ligand>
        <name>GTP</name>
        <dbReference type="ChEBI" id="CHEBI:37565"/>
    </ligand>
</feature>
<keyword evidence="5 7" id="KW-0460">Magnesium</keyword>
<comment type="pathway">
    <text evidence="7">Purine metabolism; AMP biosynthesis via de novo pathway; AMP from IMP: step 1/2.</text>
</comment>
<reference evidence="9" key="1">
    <citation type="submission" date="2022-08" db="EMBL/GenBank/DDBJ databases">
        <authorList>
            <person name="Somphong A."/>
            <person name="Phongsopitanun W."/>
        </authorList>
    </citation>
    <scope>NUCLEOTIDE SEQUENCE</scope>
    <source>
        <strain evidence="9">LP05-1</strain>
    </source>
</reference>
<keyword evidence="7" id="KW-0963">Cytoplasm</keyword>
<feature type="binding site" description="in other chain" evidence="7">
    <location>
        <position position="299"/>
    </location>
    <ligand>
        <name>IMP</name>
        <dbReference type="ChEBI" id="CHEBI:58053"/>
        <note>ligand shared between dimeric partners</note>
    </ligand>
</feature>
<dbReference type="EMBL" id="JANUGQ010000040">
    <property type="protein sequence ID" value="MCS0639658.1"/>
    <property type="molecule type" value="Genomic_DNA"/>
</dbReference>
<dbReference type="SUPFAM" id="SSF52540">
    <property type="entry name" value="P-loop containing nucleoside triphosphate hydrolases"/>
    <property type="match status" value="1"/>
</dbReference>
<dbReference type="InterPro" id="IPR042111">
    <property type="entry name" value="Adenylosuccinate_synth_dom3"/>
</dbReference>
<dbReference type="Pfam" id="PF00709">
    <property type="entry name" value="Adenylsucc_synt"/>
    <property type="match status" value="1"/>
</dbReference>
<protein>
    <recommendedName>
        <fullName evidence="7">Adenylosuccinate synthetase</fullName>
        <shortName evidence="7">AMPSase</shortName>
        <shortName evidence="7">AdSS</shortName>
        <ecNumber evidence="7">6.3.4.4</ecNumber>
    </recommendedName>
    <alternativeName>
        <fullName evidence="7">IMP--aspartate ligase</fullName>
    </alternativeName>
</protein>
<dbReference type="GO" id="GO:0004019">
    <property type="term" value="F:adenylosuccinate synthase activity"/>
    <property type="evidence" value="ECO:0007669"/>
    <property type="project" value="UniProtKB-EC"/>
</dbReference>
<evidence type="ECO:0000256" key="5">
    <source>
        <dbReference type="ARBA" id="ARBA00022842"/>
    </source>
</evidence>
<feature type="active site" description="Proton donor" evidence="7">
    <location>
        <position position="38"/>
    </location>
</feature>
<dbReference type="InterPro" id="IPR001114">
    <property type="entry name" value="Adenylosuccinate_synthetase"/>
</dbReference>
<evidence type="ECO:0000256" key="3">
    <source>
        <dbReference type="ARBA" id="ARBA00022741"/>
    </source>
</evidence>
<keyword evidence="2 7" id="KW-0479">Metal-binding</keyword>
<comment type="caution">
    <text evidence="9">The sequence shown here is derived from an EMBL/GenBank/DDBJ whole genome shotgun (WGS) entry which is preliminary data.</text>
</comment>
<name>A0ABT2CQF9_9ACTN</name>
<evidence type="ECO:0000256" key="6">
    <source>
        <dbReference type="ARBA" id="ARBA00023134"/>
    </source>
</evidence>
<keyword evidence="6 7" id="KW-0342">GTP-binding</keyword>
<feature type="binding site" description="in other chain" evidence="7">
    <location>
        <position position="125"/>
    </location>
    <ligand>
        <name>IMP</name>
        <dbReference type="ChEBI" id="CHEBI:58053"/>
        <note>ligand shared between dimeric partners</note>
    </ligand>
</feature>
<comment type="function">
    <text evidence="7">Plays an important role in the de novo pathway of purine nucleotide biosynthesis. Catalyzes the first committed step in the biosynthesis of AMP from IMP.</text>
</comment>
<evidence type="ECO:0000313" key="10">
    <source>
        <dbReference type="Proteomes" id="UP001431313"/>
    </source>
</evidence>
<comment type="caution">
    <text evidence="7">Lacks conserved residue(s) required for the propagation of feature annotation.</text>
</comment>
<dbReference type="EC" id="6.3.4.4" evidence="7"/>
<feature type="binding site" evidence="7">
    <location>
        <position position="37"/>
    </location>
    <ligand>
        <name>Mg(2+)</name>
        <dbReference type="ChEBI" id="CHEBI:18420"/>
    </ligand>
</feature>
<dbReference type="Proteomes" id="UP001431313">
    <property type="component" value="Unassembled WGS sequence"/>
</dbReference>
<accession>A0ABT2CQF9</accession>
<evidence type="ECO:0000256" key="2">
    <source>
        <dbReference type="ARBA" id="ARBA00022723"/>
    </source>
</evidence>
<dbReference type="RefSeq" id="WP_258790987.1">
    <property type="nucleotide sequence ID" value="NZ_JANUGQ010000040.1"/>
</dbReference>
<keyword evidence="10" id="KW-1185">Reference proteome</keyword>
<dbReference type="CDD" id="cd03108">
    <property type="entry name" value="AdSS"/>
    <property type="match status" value="1"/>
</dbReference>
<dbReference type="Gene3D" id="3.90.170.10">
    <property type="entry name" value="Adenylosuccinate Synthetase, subunit A, domain 3"/>
    <property type="match status" value="1"/>
</dbReference>
<evidence type="ECO:0000256" key="4">
    <source>
        <dbReference type="ARBA" id="ARBA00022755"/>
    </source>
</evidence>
<dbReference type="Gene3D" id="3.40.440.10">
    <property type="entry name" value="Adenylosuccinate Synthetase, subunit A, domain 1"/>
    <property type="match status" value="1"/>
</dbReference>
<dbReference type="NCBIfam" id="NF002223">
    <property type="entry name" value="PRK01117.1"/>
    <property type="match status" value="1"/>
</dbReference>
<feature type="binding site" description="in other chain" evidence="7">
    <location>
        <begin position="35"/>
        <end position="38"/>
    </location>
    <ligand>
        <name>IMP</name>
        <dbReference type="ChEBI" id="CHEBI:58053"/>
        <note>ligand shared between dimeric partners</note>
    </ligand>
</feature>
<keyword evidence="1 7" id="KW-0436">Ligase</keyword>
<dbReference type="InterPro" id="IPR027417">
    <property type="entry name" value="P-loop_NTPase"/>
</dbReference>
<feature type="binding site" evidence="7">
    <location>
        <begin position="410"/>
        <end position="412"/>
    </location>
    <ligand>
        <name>GTP</name>
        <dbReference type="ChEBI" id="CHEBI:37565"/>
    </ligand>
</feature>
<dbReference type="SMART" id="SM00788">
    <property type="entry name" value="Adenylsucc_synt"/>
    <property type="match status" value="1"/>
</dbReference>
<evidence type="ECO:0000313" key="9">
    <source>
        <dbReference type="EMBL" id="MCS0639658.1"/>
    </source>
</evidence>
<comment type="subunit">
    <text evidence="7">Homodimer.</text>
</comment>
<dbReference type="PANTHER" id="PTHR11846">
    <property type="entry name" value="ADENYLOSUCCINATE SYNTHETASE"/>
    <property type="match status" value="1"/>
</dbReference>
<gene>
    <name evidence="7" type="primary">purA</name>
    <name evidence="9" type="ORF">NX801_29280</name>
</gene>
<feature type="binding site" description="in other chain" evidence="7">
    <location>
        <position position="235"/>
    </location>
    <ligand>
        <name>IMP</name>
        <dbReference type="ChEBI" id="CHEBI:58053"/>
        <note>ligand shared between dimeric partners</note>
    </ligand>
</feature>
<keyword evidence="3 7" id="KW-0547">Nucleotide-binding</keyword>
<comment type="cofactor">
    <cofactor evidence="7">
        <name>Mg(2+)</name>
        <dbReference type="ChEBI" id="CHEBI:18420"/>
    </cofactor>
    <text evidence="7">Binds 1 Mg(2+) ion per subunit.</text>
</comment>
<feature type="active site" description="Proton acceptor" evidence="7">
    <location>
        <position position="10"/>
    </location>
</feature>
<organism evidence="9 10">
    <name type="scientific">Streptomyces pyxinae</name>
    <dbReference type="NCBI Taxonomy" id="2970734"/>
    <lineage>
        <taxon>Bacteria</taxon>
        <taxon>Bacillati</taxon>
        <taxon>Actinomycetota</taxon>
        <taxon>Actinomycetes</taxon>
        <taxon>Kitasatosporales</taxon>
        <taxon>Streptomycetaceae</taxon>
        <taxon>Streptomyces</taxon>
    </lineage>
</organism>
<feature type="binding site" description="in other chain" evidence="7">
    <location>
        <begin position="10"/>
        <end position="13"/>
    </location>
    <ligand>
        <name>IMP</name>
        <dbReference type="ChEBI" id="CHEBI:58053"/>
        <note>ligand shared between dimeric partners</note>
    </ligand>
</feature>